<organism evidence="1 2">
    <name type="scientific">Camellia lanceoleosa</name>
    <dbReference type="NCBI Taxonomy" id="1840588"/>
    <lineage>
        <taxon>Eukaryota</taxon>
        <taxon>Viridiplantae</taxon>
        <taxon>Streptophyta</taxon>
        <taxon>Embryophyta</taxon>
        <taxon>Tracheophyta</taxon>
        <taxon>Spermatophyta</taxon>
        <taxon>Magnoliopsida</taxon>
        <taxon>eudicotyledons</taxon>
        <taxon>Gunneridae</taxon>
        <taxon>Pentapetalae</taxon>
        <taxon>asterids</taxon>
        <taxon>Ericales</taxon>
        <taxon>Theaceae</taxon>
        <taxon>Camellia</taxon>
    </lineage>
</organism>
<evidence type="ECO:0000313" key="1">
    <source>
        <dbReference type="EMBL" id="KAI7999216.1"/>
    </source>
</evidence>
<dbReference type="EMBL" id="CM045765">
    <property type="protein sequence ID" value="KAI7999216.1"/>
    <property type="molecule type" value="Genomic_DNA"/>
</dbReference>
<gene>
    <name evidence="1" type="ORF">LOK49_LG09G00444</name>
</gene>
<keyword evidence="2" id="KW-1185">Reference proteome</keyword>
<dbReference type="Proteomes" id="UP001060215">
    <property type="component" value="Chromosome 8"/>
</dbReference>
<comment type="caution">
    <text evidence="1">The sequence shown here is derived from an EMBL/GenBank/DDBJ whole genome shotgun (WGS) entry which is preliminary data.</text>
</comment>
<proteinExistence type="predicted"/>
<accession>A0ACC0GIG9</accession>
<sequence length="119" mass="13398">MQEREESHRKYLSPSLFQLGPLYCLSFIIGFCFIFRRGKKKHDAVESDIVGNEITSVQSLQFDLATIQVAINFSDNNKIGQGGMKLHQFYFVGLFCSAEDCYADAWAAILLCLDCSAVD</sequence>
<protein>
    <submittedName>
        <fullName evidence="1">Cysteine-rich receptor-like protein kinase 8</fullName>
    </submittedName>
</protein>
<reference evidence="1 2" key="1">
    <citation type="journal article" date="2022" name="Plant J.">
        <title>Chromosome-level genome of Camellia lanceoleosa provides a valuable resource for understanding genome evolution and self-incompatibility.</title>
        <authorList>
            <person name="Gong W."/>
            <person name="Xiao S."/>
            <person name="Wang L."/>
            <person name="Liao Z."/>
            <person name="Chang Y."/>
            <person name="Mo W."/>
            <person name="Hu G."/>
            <person name="Li W."/>
            <person name="Zhao G."/>
            <person name="Zhu H."/>
            <person name="Hu X."/>
            <person name="Ji K."/>
            <person name="Xiang X."/>
            <person name="Song Q."/>
            <person name="Yuan D."/>
            <person name="Jin S."/>
            <person name="Zhang L."/>
        </authorList>
    </citation>
    <scope>NUCLEOTIDE SEQUENCE [LARGE SCALE GENOMIC DNA]</scope>
    <source>
        <strain evidence="1">SQ_2022a</strain>
    </source>
</reference>
<name>A0ACC0GIG9_9ERIC</name>
<evidence type="ECO:0000313" key="2">
    <source>
        <dbReference type="Proteomes" id="UP001060215"/>
    </source>
</evidence>